<dbReference type="GeneID" id="82876301"/>
<organism evidence="1 2">
    <name type="scientific">Corynebacterium casei LMG S-19264</name>
    <dbReference type="NCBI Taxonomy" id="1285583"/>
    <lineage>
        <taxon>Bacteria</taxon>
        <taxon>Bacillati</taxon>
        <taxon>Actinomycetota</taxon>
        <taxon>Actinomycetes</taxon>
        <taxon>Mycobacteriales</taxon>
        <taxon>Corynebacteriaceae</taxon>
        <taxon>Corynebacterium</taxon>
    </lineage>
</organism>
<dbReference type="RefSeq" id="WP_006822449.1">
    <property type="nucleotide sequence ID" value="NZ_CP004350.1"/>
</dbReference>
<evidence type="ECO:0000313" key="2">
    <source>
        <dbReference type="Proteomes" id="UP000019226"/>
    </source>
</evidence>
<accession>A0ABN4C7P9</accession>
<dbReference type="Proteomes" id="UP000019226">
    <property type="component" value="Chromosome"/>
</dbReference>
<dbReference type="Pfam" id="PF08843">
    <property type="entry name" value="AbiEii"/>
    <property type="match status" value="1"/>
</dbReference>
<name>A0ABN4C7P9_9CORY</name>
<dbReference type="Gene3D" id="3.10.450.620">
    <property type="entry name" value="JHP933, nucleotidyltransferase-like core domain"/>
    <property type="match status" value="1"/>
</dbReference>
<protein>
    <recommendedName>
        <fullName evidence="3">Nucleotidyl transferase AbiEii/AbiGii toxin family protein</fullName>
    </recommendedName>
</protein>
<sequence length="312" mass="35637">MSHTLSRFEARGLQRSLTTRIGNLSKTQNRSKDSIRYQLIFECFLNRVFSHSGSDWVLKGGTALLMRNGNGRFTQDVDLGRSQTWNDASEIRQEFENIAQRKSDDPFTFKVTSVHPKSASTPDGYSTPTVEVKLSARLGAVDFHNIKVDVSVQRHTQTPLEQVTISPLLNEVFKDVKYAPFNVLATAIESHLADKICAMYEKHRSGVSNRYHDLADIIQIIRTQNFSAEKLTEVLGHETARRNIDWPKEIVAPSPEWEKEYTSKAPGYDELPEELHTLKSSLDYVGACLNEVLQRQRSHGKWNFKTYSWEDC</sequence>
<dbReference type="InterPro" id="IPR014942">
    <property type="entry name" value="AbiEii"/>
</dbReference>
<dbReference type="EMBL" id="CP004350">
    <property type="protein sequence ID" value="AHI18655.1"/>
    <property type="molecule type" value="Genomic_DNA"/>
</dbReference>
<gene>
    <name evidence="1" type="ORF">CCASEI_00350</name>
</gene>
<proteinExistence type="predicted"/>
<evidence type="ECO:0008006" key="3">
    <source>
        <dbReference type="Google" id="ProtNLM"/>
    </source>
</evidence>
<evidence type="ECO:0000313" key="1">
    <source>
        <dbReference type="EMBL" id="AHI18655.1"/>
    </source>
</evidence>
<keyword evidence="2" id="KW-1185">Reference proteome</keyword>
<reference evidence="2" key="1">
    <citation type="submission" date="2013-02" db="EMBL/GenBank/DDBJ databases">
        <title>The complete genome sequence of Corynebacterium casei LMG S-19264 (=DSM 44701).</title>
        <authorList>
            <person name="Ruckert C."/>
            <person name="Albersmeier A."/>
            <person name="Kalinowski J."/>
        </authorList>
    </citation>
    <scope>NUCLEOTIDE SEQUENCE [LARGE SCALE GENOMIC DNA]</scope>
    <source>
        <strain evidence="2">LMG S-19264</strain>
    </source>
</reference>